<dbReference type="RefSeq" id="WP_132434636.1">
    <property type="nucleotide sequence ID" value="NZ_SLWK01000012.1"/>
</dbReference>
<dbReference type="AlphaFoldDB" id="A0A4R2GGD3"/>
<feature type="domain" description="BioF2-like acetyltransferase" evidence="1">
    <location>
        <begin position="150"/>
        <end position="284"/>
    </location>
</feature>
<dbReference type="EMBL" id="SLWK01000012">
    <property type="protein sequence ID" value="TCO06842.1"/>
    <property type="molecule type" value="Genomic_DNA"/>
</dbReference>
<dbReference type="InterPro" id="IPR038740">
    <property type="entry name" value="BioF2-like_GNAT_dom"/>
</dbReference>
<dbReference type="Proteomes" id="UP000295221">
    <property type="component" value="Unassembled WGS sequence"/>
</dbReference>
<reference evidence="2 3" key="1">
    <citation type="submission" date="2019-03" db="EMBL/GenBank/DDBJ databases">
        <title>Genomic Encyclopedia of Type Strains, Phase IV (KMG-IV): sequencing the most valuable type-strain genomes for metagenomic binning, comparative biology and taxonomic classification.</title>
        <authorList>
            <person name="Goeker M."/>
        </authorList>
    </citation>
    <scope>NUCLEOTIDE SEQUENCE [LARGE SCALE GENOMIC DNA]</scope>
    <source>
        <strain evidence="2 3">DSM 24179</strain>
    </source>
</reference>
<dbReference type="SUPFAM" id="SSF55729">
    <property type="entry name" value="Acyl-CoA N-acyltransferases (Nat)"/>
    <property type="match status" value="2"/>
</dbReference>
<keyword evidence="2" id="KW-0808">Transferase</keyword>
<dbReference type="Gene3D" id="3.40.630.30">
    <property type="match status" value="1"/>
</dbReference>
<name>A0A4R2GGD3_9BACT</name>
<sequence length="356" mass="41531">MTMVRVKDKIRVKEVSKEEYESGLSDYCYSLFLTSAFMESVADGKQIIYLHFERGGTVVAKIAGLVEYGSRITGRYFYFYAGPALIEKSEELYNECLRPLLKFAKRKGLSKIDMLYYDQQYQWKCKAKGFFHRTNREFVRFLENEEEPLKFSKSIKYNSRKAAKLEPKLHEETSQRILDKLHELLSETQRIRNEKFNGKYYPYPYKNMSKEAVDKLFAAGLLRLYYLEVDGEIHCVRCALVRDKRMYGIMIAADEFAYANGLQHYLQHHLITQIHKEGYKYYNVSIVDFGEDGLVSYKESLGCKLHKVHGAYTHFITFPHVLLNPVMNTGRFLAKSPLFAKVVKFGSKIIAGRDDD</sequence>
<evidence type="ECO:0000313" key="3">
    <source>
        <dbReference type="Proteomes" id="UP000295221"/>
    </source>
</evidence>
<dbReference type="InterPro" id="IPR016181">
    <property type="entry name" value="Acyl_CoA_acyltransferase"/>
</dbReference>
<dbReference type="Pfam" id="PF13480">
    <property type="entry name" value="Acetyltransf_6"/>
    <property type="match status" value="1"/>
</dbReference>
<dbReference type="OrthoDB" id="1115321at2"/>
<gene>
    <name evidence="2" type="ORF">EV194_11266</name>
</gene>
<organism evidence="2 3">
    <name type="scientific">Natronoflexus pectinivorans</name>
    <dbReference type="NCBI Taxonomy" id="682526"/>
    <lineage>
        <taxon>Bacteria</taxon>
        <taxon>Pseudomonadati</taxon>
        <taxon>Bacteroidota</taxon>
        <taxon>Bacteroidia</taxon>
        <taxon>Marinilabiliales</taxon>
        <taxon>Marinilabiliaceae</taxon>
        <taxon>Natronoflexus</taxon>
    </lineage>
</organism>
<proteinExistence type="predicted"/>
<keyword evidence="3" id="KW-1185">Reference proteome</keyword>
<accession>A0A4R2GGD3</accession>
<evidence type="ECO:0000313" key="2">
    <source>
        <dbReference type="EMBL" id="TCO06842.1"/>
    </source>
</evidence>
<comment type="caution">
    <text evidence="2">The sequence shown here is derived from an EMBL/GenBank/DDBJ whole genome shotgun (WGS) entry which is preliminary data.</text>
</comment>
<dbReference type="GO" id="GO:0016740">
    <property type="term" value="F:transferase activity"/>
    <property type="evidence" value="ECO:0007669"/>
    <property type="project" value="UniProtKB-KW"/>
</dbReference>
<evidence type="ECO:0000259" key="1">
    <source>
        <dbReference type="Pfam" id="PF13480"/>
    </source>
</evidence>
<protein>
    <submittedName>
        <fullName evidence="2">Acetyltransferase (GNAT) family protein</fullName>
    </submittedName>
</protein>